<name>A0A3A5K1Q9_9ENTR</name>
<dbReference type="InterPro" id="IPR017587">
    <property type="entry name" value="YqeC"/>
</dbReference>
<keyword evidence="2" id="KW-1185">Reference proteome</keyword>
<gene>
    <name evidence="1" type="primary">yqeC</name>
    <name evidence="1" type="ORF">D6029_03165</name>
</gene>
<comment type="caution">
    <text evidence="1">The sequence shown here is derived from an EMBL/GenBank/DDBJ whole genome shotgun (WGS) entry which is preliminary data.</text>
</comment>
<dbReference type="OrthoDB" id="368187at2"/>
<dbReference type="EMBL" id="QZWH01000006">
    <property type="protein sequence ID" value="RJT26802.1"/>
    <property type="molecule type" value="Genomic_DNA"/>
</dbReference>
<proteinExistence type="predicted"/>
<dbReference type="Proteomes" id="UP000276295">
    <property type="component" value="Unassembled WGS sequence"/>
</dbReference>
<organism evidence="1 2">
    <name type="scientific">Buttiauxella izardii</name>
    <dbReference type="NCBI Taxonomy" id="82991"/>
    <lineage>
        <taxon>Bacteria</taxon>
        <taxon>Pseudomonadati</taxon>
        <taxon>Pseudomonadota</taxon>
        <taxon>Gammaproteobacteria</taxon>
        <taxon>Enterobacterales</taxon>
        <taxon>Enterobacteriaceae</taxon>
        <taxon>Buttiauxella</taxon>
    </lineage>
</organism>
<dbReference type="SUPFAM" id="SSF53623">
    <property type="entry name" value="MurD-like peptide ligases, catalytic domain"/>
    <property type="match status" value="1"/>
</dbReference>
<reference evidence="1 2" key="1">
    <citation type="submission" date="2018-09" db="EMBL/GenBank/DDBJ databases">
        <title>Draft genome sequence of Buttiauxella izardii CCUG 35510T.</title>
        <authorList>
            <person name="Salva-Serra F."/>
            <person name="Marathe N."/>
            <person name="Moore E."/>
            <person name="Stadler-Svensson L."/>
            <person name="Engstrom-Jakobsson H."/>
        </authorList>
    </citation>
    <scope>NUCLEOTIDE SEQUENCE [LARGE SCALE GENOMIC DNA]</scope>
    <source>
        <strain evidence="1 2">CCUG 35510</strain>
    </source>
</reference>
<evidence type="ECO:0000313" key="1">
    <source>
        <dbReference type="EMBL" id="RJT26802.1"/>
    </source>
</evidence>
<evidence type="ECO:0000313" key="2">
    <source>
        <dbReference type="Proteomes" id="UP000276295"/>
    </source>
</evidence>
<dbReference type="InterPro" id="IPR036565">
    <property type="entry name" value="Mur-like_cat_sf"/>
</dbReference>
<dbReference type="GO" id="GO:0005524">
    <property type="term" value="F:ATP binding"/>
    <property type="evidence" value="ECO:0007669"/>
    <property type="project" value="InterPro"/>
</dbReference>
<dbReference type="AlphaFoldDB" id="A0A3A5K1Q9"/>
<dbReference type="NCBIfam" id="TIGR03172">
    <property type="entry name" value="selenium cofactor biosynthesis protein YqeC"/>
    <property type="match status" value="1"/>
</dbReference>
<sequence length="270" mass="29137">MLNSCIPEPLNSLLENKNKPDQKTAVVSIVGAGGKTSTLFWLARECIRIGQRVIISTTTQMYLPEENIPVLLCHSPETLPDAAFSAPCVACFAGWNAEKGKVLGFAPPQIDALAKRNIADVLLIEADGAHGFPLKAPALHEPCIADSSDFVIAVMGGEAMAQPVGPQNVHRWPLFSAITGLQAGDLLGAEALQRFINHSQGMFKQAPPQAKRIWLINKSSHIENLTDVLPELLSSAGLDAIWLGSVKEFPPIAHVLQRDECAVTDKNLLR</sequence>
<dbReference type="Pfam" id="PF19842">
    <property type="entry name" value="YqeC"/>
    <property type="match status" value="1"/>
</dbReference>
<protein>
    <submittedName>
        <fullName evidence="1">Putative selenium-dependent hydroxylase accessory protein YqeC</fullName>
    </submittedName>
</protein>
<accession>A0A3A5K1Q9</accession>